<dbReference type="EMBL" id="DSGB01000003">
    <property type="protein sequence ID" value="HER95384.1"/>
    <property type="molecule type" value="Genomic_DNA"/>
</dbReference>
<keyword evidence="4" id="KW-0472">Membrane</keyword>
<comment type="subcellular location">
    <subcellularLocation>
        <location evidence="1">Cell outer membrane</location>
    </subcellularLocation>
</comment>
<keyword evidence="3" id="KW-0732">Signal</keyword>
<evidence type="ECO:0000259" key="7">
    <source>
        <dbReference type="Pfam" id="PF14322"/>
    </source>
</evidence>
<evidence type="ECO:0000259" key="6">
    <source>
        <dbReference type="Pfam" id="PF07980"/>
    </source>
</evidence>
<dbReference type="SUPFAM" id="SSF48452">
    <property type="entry name" value="TPR-like"/>
    <property type="match status" value="1"/>
</dbReference>
<feature type="domain" description="SusD-like N-terminal" evidence="7">
    <location>
        <begin position="54"/>
        <end position="235"/>
    </location>
</feature>
<evidence type="ECO:0000256" key="1">
    <source>
        <dbReference type="ARBA" id="ARBA00004442"/>
    </source>
</evidence>
<dbReference type="InterPro" id="IPR012944">
    <property type="entry name" value="SusD_RagB_dom"/>
</dbReference>
<organism evidence="8">
    <name type="scientific">Rhodothermus marinus</name>
    <name type="common">Rhodothermus obamensis</name>
    <dbReference type="NCBI Taxonomy" id="29549"/>
    <lineage>
        <taxon>Bacteria</taxon>
        <taxon>Pseudomonadati</taxon>
        <taxon>Rhodothermota</taxon>
        <taxon>Rhodothermia</taxon>
        <taxon>Rhodothermales</taxon>
        <taxon>Rhodothermaceae</taxon>
        <taxon>Rhodothermus</taxon>
    </lineage>
</organism>
<evidence type="ECO:0000313" key="8">
    <source>
        <dbReference type="EMBL" id="HER95384.1"/>
    </source>
</evidence>
<dbReference type="AlphaFoldDB" id="A0A7V2AZ78"/>
<dbReference type="CDD" id="cd08977">
    <property type="entry name" value="SusD"/>
    <property type="match status" value="1"/>
</dbReference>
<dbReference type="Pfam" id="PF07980">
    <property type="entry name" value="SusD_RagB"/>
    <property type="match status" value="1"/>
</dbReference>
<sequence>MMQTKQHRSTMNRCCTYRALLRGWPFLALAILLGSCTNLEEETFSVVTPDKFYRTDREITAALAPIYAQLRALEWSYWTMSQVTTDETVVPTRGSDWYDDRRWLNLHEHNFLPSQVDFNGAWVDLYTGIARANGLLQTLAEIDVANKEQIEAEVRLLRAFYYYCLLDLFGNVPIVGDDEFVVDPENPPPTEPRSKVYDFVKSELLAARENLPETPPLPGRVTKWVADALLASLYLNAGVFTKNSTQINPNGYNSCMDVPNACQEAVRHADNVINSGYFQLADNWFQNFLPDNHNSPEIIFATQHLPEPGLGMNFVMRTLHYHQLTPSPWNGHSILAETYNLFDDDDLRKTIFLVGQQYAEPRGNCIGRQCYSQGAPLQDRAGNPLAYTPEINNVFAATEYEGVRVLKYGPDPAHVGGDHGNDYAWFRLAEMYLIKAEALNEINGPNAESINLINQVRARVFDPPKPLNLADYPSKEALREAILKERLFEFTWEAKRRQDLIRHGKYTRAYQFKPQSPQRVLLLPIPQAQLDANPNLQQNPGY</sequence>
<name>A0A7V2AZ78_RHOMR</name>
<dbReference type="InterPro" id="IPR033985">
    <property type="entry name" value="SusD-like_N"/>
</dbReference>
<dbReference type="InterPro" id="IPR011990">
    <property type="entry name" value="TPR-like_helical_dom_sf"/>
</dbReference>
<gene>
    <name evidence="8" type="ORF">ENO59_02530</name>
</gene>
<dbReference type="Gene3D" id="1.25.40.390">
    <property type="match status" value="1"/>
</dbReference>
<feature type="domain" description="RagB/SusD" evidence="6">
    <location>
        <begin position="308"/>
        <end position="508"/>
    </location>
</feature>
<comment type="similarity">
    <text evidence="2">Belongs to the SusD family.</text>
</comment>
<accession>A0A7V2AZ78</accession>
<dbReference type="Pfam" id="PF14322">
    <property type="entry name" value="SusD-like_3"/>
    <property type="match status" value="1"/>
</dbReference>
<protein>
    <submittedName>
        <fullName evidence="8">RagB/SusD family nutrient uptake outer membrane protein</fullName>
    </submittedName>
</protein>
<comment type="caution">
    <text evidence="8">The sequence shown here is derived from an EMBL/GenBank/DDBJ whole genome shotgun (WGS) entry which is preliminary data.</text>
</comment>
<dbReference type="GO" id="GO:0009279">
    <property type="term" value="C:cell outer membrane"/>
    <property type="evidence" value="ECO:0007669"/>
    <property type="project" value="UniProtKB-SubCell"/>
</dbReference>
<evidence type="ECO:0000256" key="2">
    <source>
        <dbReference type="ARBA" id="ARBA00006275"/>
    </source>
</evidence>
<keyword evidence="5" id="KW-0998">Cell outer membrane</keyword>
<evidence type="ECO:0000256" key="4">
    <source>
        <dbReference type="ARBA" id="ARBA00023136"/>
    </source>
</evidence>
<reference evidence="8" key="1">
    <citation type="journal article" date="2020" name="mSystems">
        <title>Genome- and Community-Level Interaction Insights into Carbon Utilization and Element Cycling Functions of Hydrothermarchaeota in Hydrothermal Sediment.</title>
        <authorList>
            <person name="Zhou Z."/>
            <person name="Liu Y."/>
            <person name="Xu W."/>
            <person name="Pan J."/>
            <person name="Luo Z.H."/>
            <person name="Li M."/>
        </authorList>
    </citation>
    <scope>NUCLEOTIDE SEQUENCE [LARGE SCALE GENOMIC DNA]</scope>
    <source>
        <strain evidence="8">SpSt-143</strain>
    </source>
</reference>
<evidence type="ECO:0000256" key="3">
    <source>
        <dbReference type="ARBA" id="ARBA00022729"/>
    </source>
</evidence>
<evidence type="ECO:0000256" key="5">
    <source>
        <dbReference type="ARBA" id="ARBA00023237"/>
    </source>
</evidence>
<proteinExistence type="inferred from homology"/>